<keyword evidence="3" id="KW-1185">Reference proteome</keyword>
<sequence length="394" mass="42362">MGVIGTWRRPTTWAMALSTVLTAFVAPAPSPAVAAPTPAGPGLAELPVSVHGGAWRSGHVQGIALDRERGHVYFSFTDTLVKTDLAGEVIGTVTGLTGHLGDLDVDARDGRIYGSLEYRAAEAFYIAIFDPDRITRVGMDAETDGVLTTVHLAEVVADYTADMDGDGVFDGNVAATADHRYGCSGIDGIAFGPEFGRSGGRTMLTVAYGIYANADREDNDHQVLLQYDVSRWRRLGRPLDQDAPHTSGPRRPAGKYFVYTGNTTHGVRNLEYDAATGDWFMAVYTGVKPHFPNHSLYVVDGSRRPVLGPIRGQAEEERGWLLSLREGGVLHDPTGVAGWPVSGGQYGLASLGDGRFYVVERGRRQENGVLLETGVARLHRWTGAVPDPFAPVEG</sequence>
<reference evidence="3" key="1">
    <citation type="submission" date="2023-07" db="EMBL/GenBank/DDBJ databases">
        <title>30 novel species of actinomycetes from the DSMZ collection.</title>
        <authorList>
            <person name="Nouioui I."/>
        </authorList>
    </citation>
    <scope>NUCLEOTIDE SEQUENCE [LARGE SCALE GENOMIC DNA]</scope>
    <source>
        <strain evidence="3">DSM 44743</strain>
    </source>
</reference>
<dbReference type="Proteomes" id="UP001183390">
    <property type="component" value="Unassembled WGS sequence"/>
</dbReference>
<accession>A0ABU2M5R2</accession>
<dbReference type="RefSeq" id="WP_311510674.1">
    <property type="nucleotide sequence ID" value="NZ_JAVREP010000002.1"/>
</dbReference>
<dbReference type="SUPFAM" id="SSF50952">
    <property type="entry name" value="Soluble quinoprotein glucose dehydrogenase"/>
    <property type="match status" value="1"/>
</dbReference>
<dbReference type="InterPro" id="IPR011041">
    <property type="entry name" value="Quinoprot_gluc/sorb_DH_b-prop"/>
</dbReference>
<organism evidence="2 3">
    <name type="scientific">Nocardiopsis lambiniae</name>
    <dbReference type="NCBI Taxonomy" id="3075539"/>
    <lineage>
        <taxon>Bacteria</taxon>
        <taxon>Bacillati</taxon>
        <taxon>Actinomycetota</taxon>
        <taxon>Actinomycetes</taxon>
        <taxon>Streptosporangiales</taxon>
        <taxon>Nocardiopsidaceae</taxon>
        <taxon>Nocardiopsis</taxon>
    </lineage>
</organism>
<feature type="chain" id="PRO_5047022353" evidence="1">
    <location>
        <begin position="35"/>
        <end position="394"/>
    </location>
</feature>
<feature type="signal peptide" evidence="1">
    <location>
        <begin position="1"/>
        <end position="34"/>
    </location>
</feature>
<gene>
    <name evidence="2" type="ORF">RM479_05825</name>
</gene>
<dbReference type="EMBL" id="JAVREP010000002">
    <property type="protein sequence ID" value="MDT0327927.1"/>
    <property type="molecule type" value="Genomic_DNA"/>
</dbReference>
<evidence type="ECO:0000256" key="1">
    <source>
        <dbReference type="SAM" id="SignalP"/>
    </source>
</evidence>
<evidence type="ECO:0000313" key="2">
    <source>
        <dbReference type="EMBL" id="MDT0327927.1"/>
    </source>
</evidence>
<protein>
    <submittedName>
        <fullName evidence="2">Uncharacterized protein</fullName>
    </submittedName>
</protein>
<proteinExistence type="predicted"/>
<name>A0ABU2M5R2_9ACTN</name>
<comment type="caution">
    <text evidence="2">The sequence shown here is derived from an EMBL/GenBank/DDBJ whole genome shotgun (WGS) entry which is preliminary data.</text>
</comment>
<keyword evidence="1" id="KW-0732">Signal</keyword>
<evidence type="ECO:0000313" key="3">
    <source>
        <dbReference type="Proteomes" id="UP001183390"/>
    </source>
</evidence>